<evidence type="ECO:0000313" key="2">
    <source>
        <dbReference type="Proteomes" id="UP000501991"/>
    </source>
</evidence>
<dbReference type="EMBL" id="CP048836">
    <property type="protein sequence ID" value="QID19693.1"/>
    <property type="molecule type" value="Genomic_DNA"/>
</dbReference>
<dbReference type="KEGG" id="azq:G3580_02470"/>
<evidence type="ECO:0008006" key="3">
    <source>
        <dbReference type="Google" id="ProtNLM"/>
    </source>
</evidence>
<protein>
    <recommendedName>
        <fullName evidence="3">Cytochrome C</fullName>
    </recommendedName>
</protein>
<dbReference type="Proteomes" id="UP000501991">
    <property type="component" value="Chromosome"/>
</dbReference>
<dbReference type="GO" id="GO:0022900">
    <property type="term" value="P:electron transport chain"/>
    <property type="evidence" value="ECO:0007669"/>
    <property type="project" value="InterPro"/>
</dbReference>
<dbReference type="Gene3D" id="1.20.120.10">
    <property type="entry name" value="Cytochrome c/b562"/>
    <property type="match status" value="1"/>
</dbReference>
<gene>
    <name evidence="1" type="ORF">G3580_02470</name>
</gene>
<dbReference type="SUPFAM" id="SSF47175">
    <property type="entry name" value="Cytochromes"/>
    <property type="match status" value="1"/>
</dbReference>
<sequence>MLLLSLPGHAQQHDPAMHAHTPGMAAPADSRERVHFPDAMVAHTLASMRDHLAALQEIQAALASGHYDHAAEVAEQRLGMSALVLHGAAESSKFMPEGMQAAGSKMHHSASRFAIAARDAGVTGDLAPALKGLAEVTAACVQCHSGYRLR</sequence>
<dbReference type="GO" id="GO:0020037">
    <property type="term" value="F:heme binding"/>
    <property type="evidence" value="ECO:0007669"/>
    <property type="project" value="InterPro"/>
</dbReference>
<organism evidence="1 2">
    <name type="scientific">Nitrogeniibacter mangrovi</name>
    <dbReference type="NCBI Taxonomy" id="2016596"/>
    <lineage>
        <taxon>Bacteria</taxon>
        <taxon>Pseudomonadati</taxon>
        <taxon>Pseudomonadota</taxon>
        <taxon>Betaproteobacteria</taxon>
        <taxon>Rhodocyclales</taxon>
        <taxon>Zoogloeaceae</taxon>
        <taxon>Nitrogeniibacter</taxon>
    </lineage>
</organism>
<reference evidence="1 2" key="1">
    <citation type="submission" date="2020-02" db="EMBL/GenBank/DDBJ databases">
        <title>Nitrogenibacter mangrovi gen. nov., sp. nov. isolated from mangrove sediment, a denitrifying betaproteobacterium.</title>
        <authorList>
            <person name="Liao H."/>
            <person name="Tian Y."/>
        </authorList>
    </citation>
    <scope>NUCLEOTIDE SEQUENCE [LARGE SCALE GENOMIC DNA]</scope>
    <source>
        <strain evidence="1 2">M9-3-2</strain>
    </source>
</reference>
<dbReference type="GO" id="GO:0009055">
    <property type="term" value="F:electron transfer activity"/>
    <property type="evidence" value="ECO:0007669"/>
    <property type="project" value="InterPro"/>
</dbReference>
<dbReference type="GO" id="GO:0005506">
    <property type="term" value="F:iron ion binding"/>
    <property type="evidence" value="ECO:0007669"/>
    <property type="project" value="InterPro"/>
</dbReference>
<evidence type="ECO:0000313" key="1">
    <source>
        <dbReference type="EMBL" id="QID19693.1"/>
    </source>
</evidence>
<name>A0A6C1B8I5_9RHOO</name>
<accession>A0A6C1B8I5</accession>
<dbReference type="AlphaFoldDB" id="A0A6C1B8I5"/>
<dbReference type="InterPro" id="IPR010980">
    <property type="entry name" value="Cyt_c/b562"/>
</dbReference>
<proteinExistence type="predicted"/>
<keyword evidence="2" id="KW-1185">Reference proteome</keyword>